<evidence type="ECO:0000313" key="2">
    <source>
        <dbReference type="Proteomes" id="UP000005270"/>
    </source>
</evidence>
<dbReference type="KEGG" id="thg:TCELL_0911"/>
<sequence>MAVTVVESQKPIVEHNIITLDIKQRKKVISLRVDESAITTIDRYLMANGLPSRTAVLSRLVEAFANGVSGERGRLREIKLVLLFNSVSDKEKSERQVIIRLA</sequence>
<dbReference type="RefSeq" id="WP_014737585.1">
    <property type="nucleotide sequence ID" value="NC_017954.1"/>
</dbReference>
<organism evidence="1 2">
    <name type="scientific">Thermogladius calderae (strain DSM 22663 / VKM B-2946 / 1633)</name>
    <dbReference type="NCBI Taxonomy" id="1184251"/>
    <lineage>
        <taxon>Archaea</taxon>
        <taxon>Thermoproteota</taxon>
        <taxon>Thermoprotei</taxon>
        <taxon>Desulfurococcales</taxon>
        <taxon>Desulfurococcaceae</taxon>
        <taxon>Thermogladius</taxon>
    </lineage>
</organism>
<dbReference type="GeneID" id="13013228"/>
<evidence type="ECO:0000313" key="1">
    <source>
        <dbReference type="EMBL" id="AFK51335.1"/>
    </source>
</evidence>
<dbReference type="eggNOG" id="arCOG10621">
    <property type="taxonomic scope" value="Archaea"/>
</dbReference>
<dbReference type="HOGENOM" id="CLU_2271170_0_0_2"/>
<gene>
    <name evidence="1" type="ordered locus">TCELL_0911</name>
</gene>
<protein>
    <submittedName>
        <fullName evidence="1">Uncharacterized protein</fullName>
    </submittedName>
</protein>
<keyword evidence="2" id="KW-1185">Reference proteome</keyword>
<accession>I3TEZ7</accession>
<dbReference type="AlphaFoldDB" id="I3TEZ7"/>
<reference evidence="1 2" key="1">
    <citation type="journal article" date="2012" name="J. Bacteriol.">
        <title>Complete genome sequence of the hyperthermophilic cellulolytic Crenarchaeon 'Thermogladius cellulolyticus' 1633.</title>
        <authorList>
            <person name="Mardanov A.V."/>
            <person name="Kochetkova T.V."/>
            <person name="Beletsky A.V."/>
            <person name="Bonch-Osmolovskaya E.A."/>
            <person name="Ravin N.V."/>
            <person name="Skryabin K.G."/>
        </authorList>
    </citation>
    <scope>NUCLEOTIDE SEQUENCE [LARGE SCALE GENOMIC DNA]</scope>
    <source>
        <strain evidence="2">DSM 22663 / VKM B-2946 / 1633</strain>
    </source>
</reference>
<dbReference type="EMBL" id="CP003531">
    <property type="protein sequence ID" value="AFK51335.1"/>
    <property type="molecule type" value="Genomic_DNA"/>
</dbReference>
<dbReference type="InParanoid" id="I3TEZ7"/>
<proteinExistence type="predicted"/>
<name>I3TEZ7_THEC1</name>
<dbReference type="Proteomes" id="UP000005270">
    <property type="component" value="Chromosome"/>
</dbReference>